<dbReference type="InterPro" id="IPR040026">
    <property type="entry name" value="FliD"/>
</dbReference>
<feature type="domain" description="Flagellar hook-associated protein 2 C-terminal" evidence="7">
    <location>
        <begin position="215"/>
        <end position="441"/>
    </location>
</feature>
<keyword evidence="4 5" id="KW-0975">Bacterial flagellum</keyword>
<comment type="similarity">
    <text evidence="1 5">Belongs to the FliD family.</text>
</comment>
<evidence type="ECO:0000256" key="4">
    <source>
        <dbReference type="ARBA" id="ARBA00023143"/>
    </source>
</evidence>
<dbReference type="GO" id="GO:0005576">
    <property type="term" value="C:extracellular region"/>
    <property type="evidence" value="ECO:0007669"/>
    <property type="project" value="UniProtKB-SubCell"/>
</dbReference>
<feature type="domain" description="Flagellar hook-associated protein 2 N-terminal" evidence="6">
    <location>
        <begin position="12"/>
        <end position="104"/>
    </location>
</feature>
<keyword evidence="5" id="KW-0964">Secreted</keyword>
<keyword evidence="8" id="KW-0969">Cilium</keyword>
<name>A0A239GQV9_9ACTN</name>
<dbReference type="InterPro" id="IPR010809">
    <property type="entry name" value="FliD_C"/>
</dbReference>
<evidence type="ECO:0000256" key="2">
    <source>
        <dbReference type="ARBA" id="ARBA00011255"/>
    </source>
</evidence>
<protein>
    <recommendedName>
        <fullName evidence="5">Flagellar hook-associated protein 2</fullName>
        <shortName evidence="5">HAP2</shortName>
    </recommendedName>
    <alternativeName>
        <fullName evidence="5">Flagellar cap protein</fullName>
    </alternativeName>
</protein>
<dbReference type="Pfam" id="PF07195">
    <property type="entry name" value="FliD_C"/>
    <property type="match status" value="1"/>
</dbReference>
<comment type="function">
    <text evidence="5">Required for morphogenesis and for the elongation of the flagellar filament by facilitating polymerization of the flagellin monomers at the tip of growing filament. Forms a capping structure, which prevents flagellin subunits (transported through the central channel of the flagellum) from leaking out without polymerization at the distal end.</text>
</comment>
<reference evidence="9" key="1">
    <citation type="submission" date="2017-06" db="EMBL/GenBank/DDBJ databases">
        <authorList>
            <person name="Varghese N."/>
            <person name="Submissions S."/>
        </authorList>
    </citation>
    <scope>NUCLEOTIDE SEQUENCE [LARGE SCALE GENOMIC DNA]</scope>
    <source>
        <strain evidence="9">DSM 46839</strain>
    </source>
</reference>
<dbReference type="GO" id="GO:0071973">
    <property type="term" value="P:bacterial-type flagellum-dependent cell motility"/>
    <property type="evidence" value="ECO:0007669"/>
    <property type="project" value="TreeGrafter"/>
</dbReference>
<dbReference type="PANTHER" id="PTHR30288">
    <property type="entry name" value="FLAGELLAR CAP/ASSEMBLY PROTEIN FLID"/>
    <property type="match status" value="1"/>
</dbReference>
<organism evidence="8 9">
    <name type="scientific">Geodermatophilus pulveris</name>
    <dbReference type="NCBI Taxonomy" id="1564159"/>
    <lineage>
        <taxon>Bacteria</taxon>
        <taxon>Bacillati</taxon>
        <taxon>Actinomycetota</taxon>
        <taxon>Actinomycetes</taxon>
        <taxon>Geodermatophilales</taxon>
        <taxon>Geodermatophilaceae</taxon>
        <taxon>Geodermatophilus</taxon>
    </lineage>
</organism>
<dbReference type="GO" id="GO:0009421">
    <property type="term" value="C:bacterial-type flagellum filament cap"/>
    <property type="evidence" value="ECO:0007669"/>
    <property type="project" value="InterPro"/>
</dbReference>
<evidence type="ECO:0000313" key="8">
    <source>
        <dbReference type="EMBL" id="SNS71351.1"/>
    </source>
</evidence>
<evidence type="ECO:0000256" key="3">
    <source>
        <dbReference type="ARBA" id="ARBA00023054"/>
    </source>
</evidence>
<evidence type="ECO:0000259" key="7">
    <source>
        <dbReference type="Pfam" id="PF07195"/>
    </source>
</evidence>
<evidence type="ECO:0000256" key="5">
    <source>
        <dbReference type="RuleBase" id="RU362066"/>
    </source>
</evidence>
<proteinExistence type="inferred from homology"/>
<keyword evidence="8" id="KW-0282">Flagellum</keyword>
<dbReference type="RefSeq" id="WP_089306297.1">
    <property type="nucleotide sequence ID" value="NZ_FZOO01000007.1"/>
</dbReference>
<dbReference type="PANTHER" id="PTHR30288:SF0">
    <property type="entry name" value="FLAGELLAR HOOK-ASSOCIATED PROTEIN 2"/>
    <property type="match status" value="1"/>
</dbReference>
<evidence type="ECO:0000259" key="6">
    <source>
        <dbReference type="Pfam" id="PF02465"/>
    </source>
</evidence>
<dbReference type="Proteomes" id="UP000198373">
    <property type="component" value="Unassembled WGS sequence"/>
</dbReference>
<keyword evidence="3" id="KW-0175">Coiled coil</keyword>
<evidence type="ECO:0000256" key="1">
    <source>
        <dbReference type="ARBA" id="ARBA00009764"/>
    </source>
</evidence>
<dbReference type="OrthoDB" id="5241527at2"/>
<keyword evidence="9" id="KW-1185">Reference proteome</keyword>
<gene>
    <name evidence="8" type="ORF">SAMN06893096_10715</name>
</gene>
<dbReference type="InterPro" id="IPR003481">
    <property type="entry name" value="FliD_N"/>
</dbReference>
<keyword evidence="8" id="KW-0966">Cell projection</keyword>
<dbReference type="Pfam" id="PF02465">
    <property type="entry name" value="FliD_N"/>
    <property type="match status" value="1"/>
</dbReference>
<dbReference type="GO" id="GO:0007155">
    <property type="term" value="P:cell adhesion"/>
    <property type="evidence" value="ECO:0007669"/>
    <property type="project" value="InterPro"/>
</dbReference>
<evidence type="ECO:0000313" key="9">
    <source>
        <dbReference type="Proteomes" id="UP000198373"/>
    </source>
</evidence>
<dbReference type="AlphaFoldDB" id="A0A239GQV9"/>
<dbReference type="EMBL" id="FZOO01000007">
    <property type="protein sequence ID" value="SNS71351.1"/>
    <property type="molecule type" value="Genomic_DNA"/>
</dbReference>
<dbReference type="GO" id="GO:0009424">
    <property type="term" value="C:bacterial-type flagellum hook"/>
    <property type="evidence" value="ECO:0007669"/>
    <property type="project" value="UniProtKB-UniRule"/>
</dbReference>
<sequence>MAGISTGIGLASGLDYTSLVGQLMQLEAKPQTLLKARLSETQVDAAAYRAVNTSLSALKSAADKLSDTATWTPVKATSSSDAVTVTTTTGAKPGSLTFTVDSLVATHSVVANGSYGAASDPAGFTRIDVTDSTGTVVGTVSVGGSGTLADAVSAITASPYGLSARTVDVGGELRLEVSSTAAGADGTFSLTAYTPSTIPLGSPTPGPAFAVVTQGTDAQLTVGTGPGKYAVSGTTNTFSDLLPGLTLTATRTGGPVTVDVASDPSAVAAAVQSLVTAANSALSTVRGYGYNGAGSTAALRGDSTLRQLVGDVLGAVASAVGTDDSPAVAGLQLNSKGEVVFAADVFTAALAADPASVRALVDGSTVGGSTVPGVAQRLAAVTAEATDATTGTLTVLALNKDRQASDLQERIDEWDLRLELRQQTLTRQFNAMETALGTLNSQASWLSAQLGQLPSWSSSN</sequence>
<comment type="subunit">
    <text evidence="2 5">Homopentamer.</text>
</comment>
<comment type="subcellular location">
    <subcellularLocation>
        <location evidence="5">Secreted</location>
    </subcellularLocation>
    <subcellularLocation>
        <location evidence="5">Bacterial flagellum</location>
    </subcellularLocation>
</comment>
<accession>A0A239GQV9</accession>